<evidence type="ECO:0000256" key="7">
    <source>
        <dbReference type="ARBA" id="ARBA00022801"/>
    </source>
</evidence>
<comment type="cofactor">
    <cofactor evidence="1">
        <name>Mn(2+)</name>
        <dbReference type="ChEBI" id="CHEBI:29035"/>
    </cofactor>
</comment>
<protein>
    <submittedName>
        <fullName evidence="12">Endonuclease/Exonuclease/phosphatase family, putative</fullName>
    </submittedName>
</protein>
<evidence type="ECO:0000256" key="10">
    <source>
        <dbReference type="ARBA" id="ARBA00023242"/>
    </source>
</evidence>
<keyword evidence="7" id="KW-0378">Hydrolase</keyword>
<keyword evidence="4" id="KW-0540">Nuclease</keyword>
<accession>A0A7G2CCL7</accession>
<dbReference type="GO" id="GO:0006302">
    <property type="term" value="P:double-strand break repair"/>
    <property type="evidence" value="ECO:0007669"/>
    <property type="project" value="TreeGrafter"/>
</dbReference>
<evidence type="ECO:0000256" key="5">
    <source>
        <dbReference type="ARBA" id="ARBA00022723"/>
    </source>
</evidence>
<keyword evidence="5" id="KW-0479">Metal-binding</keyword>
<feature type="domain" description="Endonuclease/exonuclease/phosphatase" evidence="11">
    <location>
        <begin position="569"/>
        <end position="794"/>
    </location>
</feature>
<dbReference type="InterPro" id="IPR036691">
    <property type="entry name" value="Endo/exonu/phosph_ase_sf"/>
</dbReference>
<proteinExistence type="predicted"/>
<dbReference type="VEuPathDB" id="TriTrypDB:ADEAN_000330000"/>
<keyword evidence="6" id="KW-0227">DNA damage</keyword>
<evidence type="ECO:0000256" key="6">
    <source>
        <dbReference type="ARBA" id="ARBA00022763"/>
    </source>
</evidence>
<keyword evidence="13" id="KW-1185">Reference proteome</keyword>
<sequence>MNEGFRRTIGLLQSYHSTRFGEHSNVLASKKATEYDYIGVDMTALVGLALNLSKNTVEDRKISETGRYISGNLHQLLSTKLQCKKGLFLAFGGAESMTKAAIMRSIFTTARHESRLRRMPGMVFSMTAEERLVKSMPNSSLTGTCGEVLLSGTSVAGSVEEKFSSWMLDLACRPDYNANKDSICLVGSGELFLNVWGMTPFYNLTNMVQNNTGYKYFTFSDLVTWLELTPFFNKSENSAFFPNIRTDTLFLYLLSNGCTSAHLGPVNGISFSMLFDLYRRKVLNDTLGTVNSEENFLFTETKEKGLILRCSALMGCLRESLNSTKGIGKYHMEVQSYLEYALEVQTMLCLGQTPNPNKVYRLPLSGTGANAAATVSVTTLVEHLLYLIQNDGDFLHVGREEAAPNLQQKGDGRHLFWSEKNALTAGEYTILCHSAPATIDTLVHHYVGRPAKADLTKQLATSTVQEARKLLTQVFAFASIERPHRALCYSPSFLWTKGKSNTWSLFYVDVGSVSRERDVRRERRNEEFNVAKSSNSDQPVLFSDGRWTVADFPTTPLTTCGQKETLKVLTWNVMFDRYSGQPTPLGMPGIDWCSTQRYPVLSRLIEAEDADVVGMQEVEIPFARYLLSQPWCKENYCVSCGENPSVLEPWGILMLVHRRNIVQHIHHLNVPVWSGKLSLIPTVTLQWQSIPVHCAAAHLVAPFTANNRSARTKQDDNLRRVVSSSTFGPPNDPAIVMGDFNDWPGNEFVMPTSTGYVECWPLLHPNHPGKTMDETNTFCKLKIEEIFFGRSDKVFMRSKGRLMPHEAHLVGTRSVNDENGNTDAPGYLFPSDHYGVSVSFRKTNN</sequence>
<dbReference type="GO" id="GO:0004527">
    <property type="term" value="F:exonuclease activity"/>
    <property type="evidence" value="ECO:0007669"/>
    <property type="project" value="UniProtKB-KW"/>
</dbReference>
<evidence type="ECO:0000256" key="3">
    <source>
        <dbReference type="ARBA" id="ARBA00004322"/>
    </source>
</evidence>
<evidence type="ECO:0000313" key="13">
    <source>
        <dbReference type="Proteomes" id="UP000515908"/>
    </source>
</evidence>
<dbReference type="AlphaFoldDB" id="A0A7G2CCL7"/>
<comment type="cofactor">
    <cofactor evidence="2">
        <name>Mg(2+)</name>
        <dbReference type="ChEBI" id="CHEBI:18420"/>
    </cofactor>
</comment>
<dbReference type="PANTHER" id="PTHR15822:SF4">
    <property type="entry name" value="TYROSYL-DNA PHOSPHODIESTERASE 2"/>
    <property type="match status" value="1"/>
</dbReference>
<dbReference type="GO" id="GO:0046872">
    <property type="term" value="F:metal ion binding"/>
    <property type="evidence" value="ECO:0007669"/>
    <property type="project" value="UniProtKB-KW"/>
</dbReference>
<dbReference type="GO" id="GO:0070260">
    <property type="term" value="F:5'-tyrosyl-DNA phosphodiesterase activity"/>
    <property type="evidence" value="ECO:0007669"/>
    <property type="project" value="TreeGrafter"/>
</dbReference>
<evidence type="ECO:0000259" key="11">
    <source>
        <dbReference type="Pfam" id="PF03372"/>
    </source>
</evidence>
<name>A0A7G2CCL7_9TRYP</name>
<evidence type="ECO:0000256" key="8">
    <source>
        <dbReference type="ARBA" id="ARBA00022842"/>
    </source>
</evidence>
<comment type="subcellular location">
    <subcellularLocation>
        <location evidence="3">Nucleus</location>
        <location evidence="3">PML body</location>
    </subcellularLocation>
</comment>
<dbReference type="PANTHER" id="PTHR15822">
    <property type="entry name" value="TRAF AND TNF RECEPTOR-ASSOCIATED PROTEIN"/>
    <property type="match status" value="1"/>
</dbReference>
<dbReference type="EMBL" id="LR877149">
    <property type="protein sequence ID" value="CAD2215842.1"/>
    <property type="molecule type" value="Genomic_DNA"/>
</dbReference>
<dbReference type="GO" id="GO:0004519">
    <property type="term" value="F:endonuclease activity"/>
    <property type="evidence" value="ECO:0007669"/>
    <property type="project" value="UniProtKB-KW"/>
</dbReference>
<dbReference type="GO" id="GO:0005737">
    <property type="term" value="C:cytoplasm"/>
    <property type="evidence" value="ECO:0007669"/>
    <property type="project" value="TreeGrafter"/>
</dbReference>
<keyword evidence="12" id="KW-0255">Endonuclease</keyword>
<dbReference type="Gene3D" id="3.60.10.10">
    <property type="entry name" value="Endonuclease/exonuclease/phosphatase"/>
    <property type="match status" value="1"/>
</dbReference>
<evidence type="ECO:0000256" key="1">
    <source>
        <dbReference type="ARBA" id="ARBA00001936"/>
    </source>
</evidence>
<keyword evidence="8" id="KW-0460">Magnesium</keyword>
<evidence type="ECO:0000256" key="4">
    <source>
        <dbReference type="ARBA" id="ARBA00022722"/>
    </source>
</evidence>
<keyword evidence="10" id="KW-0539">Nucleus</keyword>
<evidence type="ECO:0000256" key="2">
    <source>
        <dbReference type="ARBA" id="ARBA00001946"/>
    </source>
</evidence>
<dbReference type="InterPro" id="IPR051547">
    <property type="entry name" value="TDP2-like"/>
</dbReference>
<keyword evidence="9" id="KW-0234">DNA repair</keyword>
<keyword evidence="12" id="KW-0269">Exonuclease</keyword>
<evidence type="ECO:0000256" key="9">
    <source>
        <dbReference type="ARBA" id="ARBA00023204"/>
    </source>
</evidence>
<reference evidence="12 13" key="1">
    <citation type="submission" date="2020-08" db="EMBL/GenBank/DDBJ databases">
        <authorList>
            <person name="Newling K."/>
            <person name="Davey J."/>
            <person name="Forrester S."/>
        </authorList>
    </citation>
    <scope>NUCLEOTIDE SEQUENCE [LARGE SCALE GENOMIC DNA]</scope>
    <source>
        <strain evidence="13">Crithidia deanei Carvalho (ATCC PRA-265)</strain>
    </source>
</reference>
<dbReference type="GO" id="GO:0003697">
    <property type="term" value="F:single-stranded DNA binding"/>
    <property type="evidence" value="ECO:0007669"/>
    <property type="project" value="TreeGrafter"/>
</dbReference>
<dbReference type="InterPro" id="IPR005135">
    <property type="entry name" value="Endo/exonuclease/phosphatase"/>
</dbReference>
<dbReference type="Proteomes" id="UP000515908">
    <property type="component" value="Chromosome 05"/>
</dbReference>
<evidence type="ECO:0000313" key="12">
    <source>
        <dbReference type="EMBL" id="CAD2215842.1"/>
    </source>
</evidence>
<dbReference type="SUPFAM" id="SSF56219">
    <property type="entry name" value="DNase I-like"/>
    <property type="match status" value="1"/>
</dbReference>
<gene>
    <name evidence="12" type="ORF">ADEAN_000330000</name>
</gene>
<dbReference type="CDD" id="cd09080">
    <property type="entry name" value="TDP2"/>
    <property type="match status" value="1"/>
</dbReference>
<dbReference type="Pfam" id="PF03372">
    <property type="entry name" value="Exo_endo_phos"/>
    <property type="match status" value="1"/>
</dbReference>
<organism evidence="12 13">
    <name type="scientific">Angomonas deanei</name>
    <dbReference type="NCBI Taxonomy" id="59799"/>
    <lineage>
        <taxon>Eukaryota</taxon>
        <taxon>Discoba</taxon>
        <taxon>Euglenozoa</taxon>
        <taxon>Kinetoplastea</taxon>
        <taxon>Metakinetoplastina</taxon>
        <taxon>Trypanosomatida</taxon>
        <taxon>Trypanosomatidae</taxon>
        <taxon>Strigomonadinae</taxon>
        <taxon>Angomonas</taxon>
    </lineage>
</organism>